<dbReference type="EMBL" id="CAJPDR010000958">
    <property type="protein sequence ID" value="CAF9943290.1"/>
    <property type="molecule type" value="Genomic_DNA"/>
</dbReference>
<evidence type="ECO:0000256" key="2">
    <source>
        <dbReference type="ARBA" id="ARBA00023002"/>
    </source>
</evidence>
<accession>A0A8H3J9W0</accession>
<evidence type="ECO:0000313" key="3">
    <source>
        <dbReference type="EMBL" id="CAF9943290.1"/>
    </source>
</evidence>
<gene>
    <name evidence="3" type="ORF">ALECFALPRED_010993</name>
</gene>
<dbReference type="OrthoDB" id="1933717at2759"/>
<sequence>MLKRTGRQDTIRFLTLLSASLHIRAIFVENVYQDAYLIIDSVTKSHLKGNNVIITGTSKGIGRAKAIVCAETSAVSIGVGARSRYLGLGEKLRDAAKNAEKQELKALAVKLDMRDPAMVESAKDVEADFDRLDIVFENVDYLELAVPVMDSDSNELRKTWTAANLISIVRSSEFINAEYGDQGILTFCVYLGAVRMGTEVRMLEEVRWIVTDTSGITGDTIVYLTHKRQEWLKGWYISCAWDMPELFGMKDELQAGYFGAFSAYMNDEDDGTGHIFFITLTACPQAADRSPYPLTNLGRSQMAQLMVPLKVELPQALFLYRLPTRDGRTMDTDP</sequence>
<evidence type="ECO:0000256" key="1">
    <source>
        <dbReference type="ARBA" id="ARBA00006484"/>
    </source>
</evidence>
<protein>
    <submittedName>
        <fullName evidence="3">Uncharacterized protein</fullName>
    </submittedName>
</protein>
<keyword evidence="4" id="KW-1185">Reference proteome</keyword>
<comment type="caution">
    <text evidence="3">The sequence shown here is derived from an EMBL/GenBank/DDBJ whole genome shotgun (WGS) entry which is preliminary data.</text>
</comment>
<dbReference type="PANTHER" id="PTHR42901">
    <property type="entry name" value="ALCOHOL DEHYDROGENASE"/>
    <property type="match status" value="1"/>
</dbReference>
<organism evidence="3 4">
    <name type="scientific">Alectoria fallacina</name>
    <dbReference type="NCBI Taxonomy" id="1903189"/>
    <lineage>
        <taxon>Eukaryota</taxon>
        <taxon>Fungi</taxon>
        <taxon>Dikarya</taxon>
        <taxon>Ascomycota</taxon>
        <taxon>Pezizomycotina</taxon>
        <taxon>Lecanoromycetes</taxon>
        <taxon>OSLEUM clade</taxon>
        <taxon>Lecanoromycetidae</taxon>
        <taxon>Lecanorales</taxon>
        <taxon>Lecanorineae</taxon>
        <taxon>Parmeliaceae</taxon>
        <taxon>Alectoria</taxon>
    </lineage>
</organism>
<name>A0A8H3J9W0_9LECA</name>
<evidence type="ECO:0000313" key="4">
    <source>
        <dbReference type="Proteomes" id="UP000664203"/>
    </source>
</evidence>
<dbReference type="InterPro" id="IPR036291">
    <property type="entry name" value="NAD(P)-bd_dom_sf"/>
</dbReference>
<proteinExistence type="inferred from homology"/>
<keyword evidence="2" id="KW-0560">Oxidoreductase</keyword>
<dbReference type="InterPro" id="IPR002347">
    <property type="entry name" value="SDR_fam"/>
</dbReference>
<comment type="similarity">
    <text evidence="1">Belongs to the short-chain dehydrogenases/reductases (SDR) family.</text>
</comment>
<dbReference type="PANTHER" id="PTHR42901:SF1">
    <property type="entry name" value="ALCOHOL DEHYDROGENASE"/>
    <property type="match status" value="1"/>
</dbReference>
<dbReference type="AlphaFoldDB" id="A0A8H3J9W0"/>
<dbReference type="SUPFAM" id="SSF51735">
    <property type="entry name" value="NAD(P)-binding Rossmann-fold domains"/>
    <property type="match status" value="1"/>
</dbReference>
<dbReference type="Gene3D" id="3.40.50.720">
    <property type="entry name" value="NAD(P)-binding Rossmann-like Domain"/>
    <property type="match status" value="1"/>
</dbReference>
<dbReference type="GO" id="GO:0016491">
    <property type="term" value="F:oxidoreductase activity"/>
    <property type="evidence" value="ECO:0007669"/>
    <property type="project" value="UniProtKB-KW"/>
</dbReference>
<dbReference type="Proteomes" id="UP000664203">
    <property type="component" value="Unassembled WGS sequence"/>
</dbReference>
<dbReference type="Pfam" id="PF00106">
    <property type="entry name" value="adh_short"/>
    <property type="match status" value="1"/>
</dbReference>
<reference evidence="3" key="1">
    <citation type="submission" date="2021-03" db="EMBL/GenBank/DDBJ databases">
        <authorList>
            <person name="Tagirdzhanova G."/>
        </authorList>
    </citation>
    <scope>NUCLEOTIDE SEQUENCE</scope>
</reference>